<evidence type="ECO:0000313" key="4">
    <source>
        <dbReference type="EMBL" id="MEJ8542403.1"/>
    </source>
</evidence>
<feature type="domain" description="MmgE/PrpD N-terminal" evidence="2">
    <location>
        <begin position="4"/>
        <end position="241"/>
    </location>
</feature>
<dbReference type="Pfam" id="PF03972">
    <property type="entry name" value="MmgE_PrpD_N"/>
    <property type="match status" value="1"/>
</dbReference>
<reference evidence="5" key="1">
    <citation type="submission" date="2022-09" db="EMBL/GenBank/DDBJ databases">
        <title>Characterization of three MwoI isoschizomers from sequenced genome and metagenomes.</title>
        <authorList>
            <person name="Fomenkov A."/>
            <person name="Xu S.Y."/>
            <person name="Roberts R.J."/>
        </authorList>
    </citation>
    <scope>NUCLEOTIDE SEQUENCE</scope>
    <source>
        <strain evidence="5">DSM 2970</strain>
    </source>
</reference>
<dbReference type="AlphaFoldDB" id="A0A9E7UMG5"/>
<dbReference type="InterPro" id="IPR036148">
    <property type="entry name" value="MmgE/PrpD_sf"/>
</dbReference>
<evidence type="ECO:0000259" key="3">
    <source>
        <dbReference type="Pfam" id="PF19305"/>
    </source>
</evidence>
<dbReference type="SUPFAM" id="SSF103378">
    <property type="entry name" value="2-methylcitrate dehydratase PrpD"/>
    <property type="match status" value="1"/>
</dbReference>
<dbReference type="InterPro" id="IPR042188">
    <property type="entry name" value="MmgE/PrpD_sf_2"/>
</dbReference>
<organism evidence="5">
    <name type="scientific">Methanothermobacter wolfeii</name>
    <name type="common">Methanobacterium wolfei</name>
    <dbReference type="NCBI Taxonomy" id="145261"/>
    <lineage>
        <taxon>Archaea</taxon>
        <taxon>Methanobacteriati</taxon>
        <taxon>Methanobacteriota</taxon>
        <taxon>Methanomada group</taxon>
        <taxon>Methanobacteria</taxon>
        <taxon>Methanobacteriales</taxon>
        <taxon>Methanobacteriaceae</taxon>
        <taxon>Methanothermobacter</taxon>
    </lineage>
</organism>
<evidence type="ECO:0000256" key="1">
    <source>
        <dbReference type="ARBA" id="ARBA00006174"/>
    </source>
</evidence>
<gene>
    <name evidence="5" type="ORF">N5910_06840</name>
    <name evidence="4" type="ORF">U2150_02705</name>
</gene>
<dbReference type="RefSeq" id="WP_191216106.1">
    <property type="nucleotide sequence ID" value="NZ_CP104550.1"/>
</dbReference>
<evidence type="ECO:0000313" key="6">
    <source>
        <dbReference type="Proteomes" id="UP001369247"/>
    </source>
</evidence>
<dbReference type="InterPro" id="IPR042183">
    <property type="entry name" value="MmgE/PrpD_sf_1"/>
</dbReference>
<dbReference type="GeneID" id="58978983"/>
<name>A0A9E7UMG5_METWO</name>
<dbReference type="GO" id="GO:0016829">
    <property type="term" value="F:lyase activity"/>
    <property type="evidence" value="ECO:0007669"/>
    <property type="project" value="InterPro"/>
</dbReference>
<sequence>MITRRLAEFTSSISYSEIPSDATEMAITCFLDFLGVSLRGSGERSSRIAMKALGPGEGESTIIGHGSGAPERAALINGISAHNLDLDDGHRLARMHPGACVIPAALAAAEYMDLEFRDLITAMVAGYEATIFMGILVNPAHRMRGFHTTGTCGAIGAAAAASRVMGLDADETACALGLAATQAAGLLESDHAGTMAKHLHAGRAAQSGIISALLASEGFTGAESAIEGREGFLRAMSDGSDAGMPELGAFHIRGVYLKRYPVCRHLHPALDAAADIMAARGFMAHEIESVTVSTYDVAAEHDNYSPDTIEAVRQSLPVSLAVLLERGELSVENLQDAFDVGETASKITVRKDPLMEGCGDRRPAEVTVRLKNGEVHTCRRDLPAGEPEEPFTWEDVVEKFSRLNPGYRMEKLEILQENPSVTVRELMDGLELKQTPSDV</sequence>
<keyword evidence="6" id="KW-1185">Reference proteome</keyword>
<comment type="similarity">
    <text evidence="1">Belongs to the PrpD family.</text>
</comment>
<dbReference type="InterPro" id="IPR005656">
    <property type="entry name" value="MmgE_PrpD"/>
</dbReference>
<protein>
    <submittedName>
        <fullName evidence="5">MmgE/PrpD family protein</fullName>
    </submittedName>
</protein>
<proteinExistence type="inferred from homology"/>
<dbReference type="Pfam" id="PF19305">
    <property type="entry name" value="MmgE_PrpD_C"/>
    <property type="match status" value="1"/>
</dbReference>
<dbReference type="InterPro" id="IPR045337">
    <property type="entry name" value="MmgE_PrpD_C"/>
</dbReference>
<dbReference type="InterPro" id="IPR045336">
    <property type="entry name" value="MmgE_PrpD_N"/>
</dbReference>
<accession>A0A9E7UMG5</accession>
<evidence type="ECO:0000259" key="2">
    <source>
        <dbReference type="Pfam" id="PF03972"/>
    </source>
</evidence>
<dbReference type="EMBL" id="JAXUHJ010000005">
    <property type="protein sequence ID" value="MEJ8542403.1"/>
    <property type="molecule type" value="Genomic_DNA"/>
</dbReference>
<evidence type="ECO:0000313" key="5">
    <source>
        <dbReference type="EMBL" id="UXH31253.1"/>
    </source>
</evidence>
<dbReference type="Proteomes" id="UP001065373">
    <property type="component" value="Chromosome"/>
</dbReference>
<dbReference type="PANTHER" id="PTHR16943">
    <property type="entry name" value="2-METHYLCITRATE DEHYDRATASE-RELATED"/>
    <property type="match status" value="1"/>
</dbReference>
<dbReference type="PANTHER" id="PTHR16943:SF8">
    <property type="entry name" value="2-METHYLCITRATE DEHYDRATASE"/>
    <property type="match status" value="1"/>
</dbReference>
<feature type="domain" description="MmgE/PrpD C-terminal" evidence="3">
    <location>
        <begin position="260"/>
        <end position="407"/>
    </location>
</feature>
<dbReference type="Gene3D" id="1.10.4100.10">
    <property type="entry name" value="2-methylcitrate dehydratase PrpD"/>
    <property type="match status" value="1"/>
</dbReference>
<dbReference type="Proteomes" id="UP001369247">
    <property type="component" value="Unassembled WGS sequence"/>
</dbReference>
<dbReference type="EMBL" id="CP104550">
    <property type="protein sequence ID" value="UXH31253.1"/>
    <property type="molecule type" value="Genomic_DNA"/>
</dbReference>
<reference evidence="4 6" key="2">
    <citation type="submission" date="2023-12" db="EMBL/GenBank/DDBJ databases">
        <title>Phenotypic and Genomic Characterization of Methanothermobacter wolfeii Strain BSEL, a CO2-Capturing Archaeon with Minimal Nutrient Requirements.</title>
        <authorList>
            <person name="Ale Enriquez F."/>
            <person name="Ahring B.K."/>
        </authorList>
    </citation>
    <scope>NUCLEOTIDE SEQUENCE [LARGE SCALE GENOMIC DNA]</scope>
    <source>
        <strain evidence="4 6">BSEL-1</strain>
    </source>
</reference>
<dbReference type="Gene3D" id="3.30.1330.120">
    <property type="entry name" value="2-methylcitrate dehydratase PrpD"/>
    <property type="match status" value="1"/>
</dbReference>